<feature type="transmembrane region" description="Helical" evidence="5">
    <location>
        <begin position="430"/>
        <end position="448"/>
    </location>
</feature>
<dbReference type="EMBL" id="JACQAY010000114">
    <property type="protein sequence ID" value="MBI3539377.1"/>
    <property type="molecule type" value="Genomic_DNA"/>
</dbReference>
<feature type="transmembrane region" description="Helical" evidence="5">
    <location>
        <begin position="133"/>
        <end position="153"/>
    </location>
</feature>
<evidence type="ECO:0000256" key="2">
    <source>
        <dbReference type="ARBA" id="ARBA00022692"/>
    </source>
</evidence>
<evidence type="ECO:0000313" key="8">
    <source>
        <dbReference type="Proteomes" id="UP000807850"/>
    </source>
</evidence>
<evidence type="ECO:0000313" key="7">
    <source>
        <dbReference type="EMBL" id="MBI3539377.1"/>
    </source>
</evidence>
<feature type="transmembrane region" description="Helical" evidence="5">
    <location>
        <begin position="30"/>
        <end position="51"/>
    </location>
</feature>
<keyword evidence="3 5" id="KW-1133">Transmembrane helix</keyword>
<dbReference type="GO" id="GO:0016020">
    <property type="term" value="C:membrane"/>
    <property type="evidence" value="ECO:0007669"/>
    <property type="project" value="UniProtKB-SubCell"/>
</dbReference>
<feature type="transmembrane region" description="Helical" evidence="5">
    <location>
        <begin position="390"/>
        <end position="410"/>
    </location>
</feature>
<evidence type="ECO:0000256" key="3">
    <source>
        <dbReference type="ARBA" id="ARBA00022989"/>
    </source>
</evidence>
<feature type="transmembrane region" description="Helical" evidence="5">
    <location>
        <begin position="233"/>
        <end position="250"/>
    </location>
</feature>
<feature type="transmembrane region" description="Helical" evidence="5">
    <location>
        <begin position="159"/>
        <end position="183"/>
    </location>
</feature>
<dbReference type="GO" id="GO:0016874">
    <property type="term" value="F:ligase activity"/>
    <property type="evidence" value="ECO:0007669"/>
    <property type="project" value="UniProtKB-KW"/>
</dbReference>
<feature type="domain" description="O-antigen ligase-related" evidence="6">
    <location>
        <begin position="262"/>
        <end position="406"/>
    </location>
</feature>
<accession>A0A9D6QIH8</accession>
<dbReference type="InterPro" id="IPR007016">
    <property type="entry name" value="O-antigen_ligase-rel_domated"/>
</dbReference>
<feature type="transmembrane region" description="Helical" evidence="5">
    <location>
        <begin position="100"/>
        <end position="121"/>
    </location>
</feature>
<keyword evidence="7" id="KW-0436">Ligase</keyword>
<evidence type="ECO:0000256" key="4">
    <source>
        <dbReference type="ARBA" id="ARBA00023136"/>
    </source>
</evidence>
<dbReference type="PANTHER" id="PTHR37422">
    <property type="entry name" value="TEICHURONIC ACID BIOSYNTHESIS PROTEIN TUAE"/>
    <property type="match status" value="1"/>
</dbReference>
<proteinExistence type="predicted"/>
<feature type="transmembrane region" description="Helical" evidence="5">
    <location>
        <begin position="296"/>
        <end position="314"/>
    </location>
</feature>
<sequence length="480" mass="51412">MSHDPRASMISPDAVRAQARRQARPLSGGLLAALGGAAALMIVAAVALLDYKFNQDAHRLFKLVLGLAGVGVMVTVPRFGLFLLPIAVPFLGWLPKIPVPMLNAVNVLVFAVFFAWLAPRIMAREHVLRGGRLGPVLGVFVLVTLVALGRGIAFPVTTYYSASGAFMLWFRCSVPFFIFFMGLAMLRGAADRRRMAALIVLALALEGIATFALHGNGSLGRSVGSLDQPNVLGTYLAMFVCMAAAMVRGVRSTVGKTALVLATLLGLAGIMASVSRGAIVAVGVGLLYVTLRSSRLMTVALLLAAFTSPLWLPADMKERITSTQVEVDGSDEVKLDGSSQKRLDTWSIIMHTVAEHPLDGVGYAGISGVLVKEGTAQGIEGIARTSHNSFLRMLSECGVFGFAVFLWIFWTCLRMGEAGVRSATTRFDRQLGVALGGATLTLAVSSWFGDRFFDIGITGNFWLLAALVQDQLLERREPRP</sequence>
<comment type="caution">
    <text evidence="7">The sequence shown here is derived from an EMBL/GenBank/DDBJ whole genome shotgun (WGS) entry which is preliminary data.</text>
</comment>
<gene>
    <name evidence="7" type="ORF">HY076_03790</name>
</gene>
<feature type="transmembrane region" description="Helical" evidence="5">
    <location>
        <begin position="63"/>
        <end position="88"/>
    </location>
</feature>
<organism evidence="7 8">
    <name type="scientific">Eiseniibacteriota bacterium</name>
    <dbReference type="NCBI Taxonomy" id="2212470"/>
    <lineage>
        <taxon>Bacteria</taxon>
        <taxon>Candidatus Eiseniibacteriota</taxon>
    </lineage>
</organism>
<keyword evidence="4 5" id="KW-0472">Membrane</keyword>
<dbReference type="Pfam" id="PF04932">
    <property type="entry name" value="Wzy_C"/>
    <property type="match status" value="1"/>
</dbReference>
<feature type="transmembrane region" description="Helical" evidence="5">
    <location>
        <begin position="195"/>
        <end position="213"/>
    </location>
</feature>
<evidence type="ECO:0000256" key="5">
    <source>
        <dbReference type="SAM" id="Phobius"/>
    </source>
</evidence>
<feature type="transmembrane region" description="Helical" evidence="5">
    <location>
        <begin position="257"/>
        <end position="290"/>
    </location>
</feature>
<dbReference type="PANTHER" id="PTHR37422:SF13">
    <property type="entry name" value="LIPOPOLYSACCHARIDE BIOSYNTHESIS PROTEIN PA4999-RELATED"/>
    <property type="match status" value="1"/>
</dbReference>
<evidence type="ECO:0000259" key="6">
    <source>
        <dbReference type="Pfam" id="PF04932"/>
    </source>
</evidence>
<reference evidence="7" key="1">
    <citation type="submission" date="2020-07" db="EMBL/GenBank/DDBJ databases">
        <title>Huge and variable diversity of episymbiotic CPR bacteria and DPANN archaea in groundwater ecosystems.</title>
        <authorList>
            <person name="He C.Y."/>
            <person name="Keren R."/>
            <person name="Whittaker M."/>
            <person name="Farag I.F."/>
            <person name="Doudna J."/>
            <person name="Cate J.H.D."/>
            <person name="Banfield J.F."/>
        </authorList>
    </citation>
    <scope>NUCLEOTIDE SEQUENCE</scope>
    <source>
        <strain evidence="7">NC_groundwater_928_Pr1_S-0.2um_72_17</strain>
    </source>
</reference>
<evidence type="ECO:0000256" key="1">
    <source>
        <dbReference type="ARBA" id="ARBA00004141"/>
    </source>
</evidence>
<keyword evidence="2 5" id="KW-0812">Transmembrane</keyword>
<name>A0A9D6QIH8_UNCEI</name>
<dbReference type="AlphaFoldDB" id="A0A9D6QIH8"/>
<dbReference type="InterPro" id="IPR051533">
    <property type="entry name" value="WaaL-like"/>
</dbReference>
<dbReference type="Proteomes" id="UP000807850">
    <property type="component" value="Unassembled WGS sequence"/>
</dbReference>
<comment type="subcellular location">
    <subcellularLocation>
        <location evidence="1">Membrane</location>
        <topology evidence="1">Multi-pass membrane protein</topology>
    </subcellularLocation>
</comment>
<protein>
    <submittedName>
        <fullName evidence="7">O-antigen ligase family protein</fullName>
    </submittedName>
</protein>